<dbReference type="PANTHER" id="PTHR36153:SF1">
    <property type="entry name" value="TYPE VI SECRETION SYSTEM COMPONENT TSSM1"/>
    <property type="match status" value="1"/>
</dbReference>
<organism evidence="4">
    <name type="scientific">Singulisphaera sp. Ch08</name>
    <dbReference type="NCBI Taxonomy" id="3120278"/>
    <lineage>
        <taxon>Bacteria</taxon>
        <taxon>Pseudomonadati</taxon>
        <taxon>Planctomycetota</taxon>
        <taxon>Planctomycetia</taxon>
        <taxon>Isosphaerales</taxon>
        <taxon>Isosphaeraceae</taxon>
        <taxon>Singulisphaera</taxon>
    </lineage>
</organism>
<feature type="transmembrane region" description="Helical" evidence="2">
    <location>
        <begin position="510"/>
        <end position="533"/>
    </location>
</feature>
<keyword evidence="2" id="KW-0472">Membrane</keyword>
<gene>
    <name evidence="4" type="ORF">V5E97_32050</name>
</gene>
<keyword evidence="2" id="KW-1133">Transmembrane helix</keyword>
<dbReference type="RefSeq" id="WP_406695649.1">
    <property type="nucleotide sequence ID" value="NZ_CP155447.1"/>
</dbReference>
<dbReference type="InterPro" id="IPR053156">
    <property type="entry name" value="T6SS_TssM-like"/>
</dbReference>
<dbReference type="AlphaFoldDB" id="A0AAU7CCW7"/>
<name>A0AAU7CCW7_9BACT</name>
<evidence type="ECO:0000256" key="1">
    <source>
        <dbReference type="SAM" id="MobiDB-lite"/>
    </source>
</evidence>
<reference evidence="4" key="1">
    <citation type="submission" date="2024-05" db="EMBL/GenBank/DDBJ databases">
        <title>Planctomycetes of the genus Singulisphaera possess chitinolytic capabilities.</title>
        <authorList>
            <person name="Ivanova A."/>
        </authorList>
    </citation>
    <scope>NUCLEOTIDE SEQUENCE</scope>
    <source>
        <strain evidence="4">Ch08T</strain>
    </source>
</reference>
<keyword evidence="2" id="KW-0812">Transmembrane</keyword>
<evidence type="ECO:0000313" key="4">
    <source>
        <dbReference type="EMBL" id="XBH02908.1"/>
    </source>
</evidence>
<proteinExistence type="predicted"/>
<protein>
    <submittedName>
        <fullName evidence="4">Type VI secretion protein IcmF/TssM N-terminal domain-containing protein</fullName>
    </submittedName>
</protein>
<dbReference type="PANTHER" id="PTHR36153">
    <property type="entry name" value="INNER MEMBRANE PROTEIN-RELATED"/>
    <property type="match status" value="1"/>
</dbReference>
<feature type="transmembrane region" description="Helical" evidence="2">
    <location>
        <begin position="37"/>
        <end position="54"/>
    </location>
</feature>
<accession>A0AAU7CCW7</accession>
<dbReference type="Pfam" id="PF14331">
    <property type="entry name" value="IcmF-related_N"/>
    <property type="match status" value="1"/>
</dbReference>
<evidence type="ECO:0000256" key="2">
    <source>
        <dbReference type="SAM" id="Phobius"/>
    </source>
</evidence>
<sequence>MFLLNSIWRGIKGLAKLAFPFFAKARELRHPGQRLRWVLRLLVLAATLVLLGFVNEWADLERVLRAPLPILRKIWLPLLFLLIYVMSWLIWWLWELLTAEKEGSEFPDIDEAWDAALRALEQASIDLTQSPLFLILGSPIGTEEALLNAAKLSFEVGRTPRGANAPLHVYANRDGIYLTCPGASLLGRQSALLAESPLTDGIPAAGPVPARSVAVDLPALAVATQGAASSPFEPGVLGRGPESSEEREKSPPDGRELSSQPRRRRASLIKDQLEVDLQTGRLQHLCRLIVRSRRPYCPINGILFLVPFSTTESADEADEIGAICQHDRAAVRDTLQVQCPVFAVICDLEMVPGFRTFIGRFPEEQREKVLGLDLPLVPVVDESGFARMINDSVRWIAQVLIPTLVYRLWRLEEPDRTNASEVLHENIQLNQVLTRLQVREDRVFRALARAFASESPDSTLFGGCYLAATGRDATHEQAFVVGIFRRLLENQNYVSWTAEALAEDADYRRWAMLGWSSIGVFVVMVASLGYFFWLG</sequence>
<feature type="region of interest" description="Disordered" evidence="1">
    <location>
        <begin position="231"/>
        <end position="263"/>
    </location>
</feature>
<feature type="transmembrane region" description="Helical" evidence="2">
    <location>
        <begin position="74"/>
        <end position="94"/>
    </location>
</feature>
<dbReference type="EMBL" id="CP155447">
    <property type="protein sequence ID" value="XBH02908.1"/>
    <property type="molecule type" value="Genomic_DNA"/>
</dbReference>
<evidence type="ECO:0000259" key="3">
    <source>
        <dbReference type="Pfam" id="PF14331"/>
    </source>
</evidence>
<feature type="domain" description="Type VI secretion system component TssM1 N-terminal" evidence="3">
    <location>
        <begin position="280"/>
        <end position="479"/>
    </location>
</feature>
<dbReference type="InterPro" id="IPR025743">
    <property type="entry name" value="TssM1_N"/>
</dbReference>
<feature type="compositionally biased region" description="Basic and acidic residues" evidence="1">
    <location>
        <begin position="242"/>
        <end position="256"/>
    </location>
</feature>